<dbReference type="SMART" id="SM00710">
    <property type="entry name" value="PbH1"/>
    <property type="match status" value="5"/>
</dbReference>
<keyword evidence="2" id="KW-1133">Transmembrane helix</keyword>
<feature type="transmembrane region" description="Helical" evidence="2">
    <location>
        <begin position="1064"/>
        <end position="1084"/>
    </location>
</feature>
<dbReference type="GO" id="GO:0030313">
    <property type="term" value="C:cell envelope"/>
    <property type="evidence" value="ECO:0007669"/>
    <property type="project" value="UniProtKB-SubCell"/>
</dbReference>
<evidence type="ECO:0000313" key="4">
    <source>
        <dbReference type="EMBL" id="TQL42820.1"/>
    </source>
</evidence>
<dbReference type="NCBIfam" id="TIGR02543">
    <property type="entry name" value="List_Bact_rpt"/>
    <property type="match status" value="5"/>
</dbReference>
<keyword evidence="2" id="KW-0472">Membrane</keyword>
<keyword evidence="5" id="KW-1185">Reference proteome</keyword>
<feature type="signal peptide" evidence="3">
    <location>
        <begin position="1"/>
        <end position="43"/>
    </location>
</feature>
<name>A0A542Y425_9MICO</name>
<dbReference type="AlphaFoldDB" id="A0A542Y425"/>
<comment type="subcellular location">
    <subcellularLocation>
        <location evidence="1">Cell envelope</location>
    </subcellularLocation>
</comment>
<keyword evidence="3" id="KW-0732">Signal</keyword>
<evidence type="ECO:0000256" key="1">
    <source>
        <dbReference type="ARBA" id="ARBA00004196"/>
    </source>
</evidence>
<sequence>MELITSSPIVHGAAKSRSRAIGALLTVSAMLFGTALLSTPAHAVDTVTVDTVDDLRAAFNDATTDTTVTLGAAFPDELPTTVTLSNSADVAIVVDGAGKTLQAPPTGRHLSMTVGGSGSAVLSNLSLEPRSGATNGGLEVSLEGTAQAEVSALTISGLGQRAFGIGGSGSGHLLVEDVTLQGNSAGYASALGYGRGNADATTTMNNISVLENNGLSGGGYSGGAMLIGAGSRGAVTIQNSLFRDNSFVDGGSQPRGGAIAVHNSHVQLTLDNDLFEGNSTYSSTSPANADGGAVSVFNPNTTATGSLVVTNSTFARNTAQDDGAAIFVEGQNSSSSRPFTTNLTVKNSTFADNVSGGETSDTGGAIQASLRVDVNISNSTFFGNTKASGRGGVDFGVHTTFNSGGFQRPIGELSNNVFTRSNSVAGVFGSSFTCTGGVSCKVPTGQEDAHATGVFGSVNPSVGANGTAVIAGDSRAGSESKPVPTLAIVPPLTGSTPTASRIVTDDTGLAADQRGVAYRAAGPQDAGSFTMDYVRFDAATNGGSWSGLTPQLPGAQGTFVGDAAATNGWFEVAAPGASVPAPITDPTPPAGHTFVGWFDSATGGQAITAPIAAAAQTVYAQFQPNDYVVTFDPDNGEATSTETVAHGGTATEPTPPVKDGFTFTGWTLDGAPYDFATQVESDLTLVATWEEAEVPNHTVTFDPDNGEATSTVTVADGAAVEKPSADPVKDGFTFTGWMLDDAAYDFTAPVKGDLLLVAGWEEVEVPLHTVTFDPANGSATTAIQVADGDPVGEPADPIRDGFTFEGWTLNGSPYAFTTPVTADITLVATWAEIPVVTYTVTFDPDNGGDTFSQQVIAGETAARPGADPTREGYVFTGWTLNGAAYDFATAVSADITLIAGWELAPVGDHTVTFDPQNGETAFTVTVPHGGSAAKPADPIRDGYSFTGWTLSGAPYDFASAVVSDITLVAGWEAEAVVTHTVRFDPANGASVTQVKVAHGGTVARPADPVREGFTFTGWTRLGAAYDFATPVTADVTLVAGWSAIVAPPVHPPKPPTIESTGGDALLPAALAAALLLGLGAVAVVRARRLTLRG</sequence>
<dbReference type="InterPro" id="IPR042229">
    <property type="entry name" value="Listeria/Bacterioides_rpt_sf"/>
</dbReference>
<proteinExistence type="predicted"/>
<dbReference type="Pfam" id="PF09479">
    <property type="entry name" value="Flg_new"/>
    <property type="match status" value="7"/>
</dbReference>
<reference evidence="4 5" key="1">
    <citation type="submission" date="2019-06" db="EMBL/GenBank/DDBJ databases">
        <title>Sequencing the genomes of 1000 actinobacteria strains.</title>
        <authorList>
            <person name="Klenk H.-P."/>
        </authorList>
    </citation>
    <scope>NUCLEOTIDE SEQUENCE [LARGE SCALE GENOMIC DNA]</scope>
    <source>
        <strain evidence="4 5">DSM 8803</strain>
    </source>
</reference>
<dbReference type="EMBL" id="VFON01000001">
    <property type="protein sequence ID" value="TQL42820.1"/>
    <property type="molecule type" value="Genomic_DNA"/>
</dbReference>
<dbReference type="RefSeq" id="WP_141886218.1">
    <property type="nucleotide sequence ID" value="NZ_BAAAUY010000009.1"/>
</dbReference>
<feature type="chain" id="PRO_5022223150" evidence="3">
    <location>
        <begin position="44"/>
        <end position="1093"/>
    </location>
</feature>
<evidence type="ECO:0000313" key="5">
    <source>
        <dbReference type="Proteomes" id="UP000319094"/>
    </source>
</evidence>
<accession>A0A542Y425</accession>
<comment type="caution">
    <text evidence="4">The sequence shown here is derived from an EMBL/GenBank/DDBJ whole genome shotgun (WGS) entry which is preliminary data.</text>
</comment>
<dbReference type="OrthoDB" id="9763188at2"/>
<organism evidence="4 5">
    <name type="scientific">Leucobacter komagatae</name>
    <dbReference type="NCBI Taxonomy" id="55969"/>
    <lineage>
        <taxon>Bacteria</taxon>
        <taxon>Bacillati</taxon>
        <taxon>Actinomycetota</taxon>
        <taxon>Actinomycetes</taxon>
        <taxon>Micrococcales</taxon>
        <taxon>Microbacteriaceae</taxon>
        <taxon>Leucobacter</taxon>
    </lineage>
</organism>
<gene>
    <name evidence="4" type="ORF">FB468_0828</name>
</gene>
<dbReference type="InterPro" id="IPR006626">
    <property type="entry name" value="PbH1"/>
</dbReference>
<dbReference type="Gene3D" id="2.60.40.4270">
    <property type="entry name" value="Listeria-Bacteroides repeat domain"/>
    <property type="match status" value="6"/>
</dbReference>
<protein>
    <submittedName>
        <fullName evidence="4">Putative repeat protein (TIGR02543 family)</fullName>
    </submittedName>
</protein>
<keyword evidence="2" id="KW-0812">Transmembrane</keyword>
<evidence type="ECO:0000256" key="3">
    <source>
        <dbReference type="SAM" id="SignalP"/>
    </source>
</evidence>
<dbReference type="InterPro" id="IPR013378">
    <property type="entry name" value="InlB-like_B-rpt"/>
</dbReference>
<evidence type="ECO:0000256" key="2">
    <source>
        <dbReference type="SAM" id="Phobius"/>
    </source>
</evidence>
<dbReference type="InterPro" id="IPR011050">
    <property type="entry name" value="Pectin_lyase_fold/virulence"/>
</dbReference>
<dbReference type="SUPFAM" id="SSF51126">
    <property type="entry name" value="Pectin lyase-like"/>
    <property type="match status" value="1"/>
</dbReference>
<dbReference type="Proteomes" id="UP000319094">
    <property type="component" value="Unassembled WGS sequence"/>
</dbReference>